<comment type="caution">
    <text evidence="3">The sequence shown here is derived from an EMBL/GenBank/DDBJ whole genome shotgun (WGS) entry which is preliminary data.</text>
</comment>
<feature type="transmembrane region" description="Helical" evidence="1">
    <location>
        <begin position="119"/>
        <end position="137"/>
    </location>
</feature>
<name>A0A2V3WDF7_9BACI</name>
<dbReference type="Proteomes" id="UP000247922">
    <property type="component" value="Unassembled WGS sequence"/>
</dbReference>
<feature type="transmembrane region" description="Helical" evidence="1">
    <location>
        <begin position="281"/>
        <end position="300"/>
    </location>
</feature>
<dbReference type="Pfam" id="PF07670">
    <property type="entry name" value="Gate"/>
    <property type="match status" value="2"/>
</dbReference>
<feature type="transmembrane region" description="Helical" evidence="1">
    <location>
        <begin position="251"/>
        <end position="275"/>
    </location>
</feature>
<evidence type="ECO:0000256" key="1">
    <source>
        <dbReference type="SAM" id="Phobius"/>
    </source>
</evidence>
<organism evidence="3 4">
    <name type="scientific">Streptohalobacillus salinus</name>
    <dbReference type="NCBI Taxonomy" id="621096"/>
    <lineage>
        <taxon>Bacteria</taxon>
        <taxon>Bacillati</taxon>
        <taxon>Bacillota</taxon>
        <taxon>Bacilli</taxon>
        <taxon>Bacillales</taxon>
        <taxon>Bacillaceae</taxon>
        <taxon>Streptohalobacillus</taxon>
    </lineage>
</organism>
<feature type="domain" description="Nucleoside transporter/FeoB GTPase Gate" evidence="2">
    <location>
        <begin position="176"/>
        <end position="264"/>
    </location>
</feature>
<protein>
    <submittedName>
        <fullName evidence="3">Nucleoside recognition protein</fullName>
    </submittedName>
</protein>
<keyword evidence="1" id="KW-0472">Membrane</keyword>
<proteinExistence type="predicted"/>
<feature type="transmembrane region" description="Helical" evidence="1">
    <location>
        <begin position="217"/>
        <end position="239"/>
    </location>
</feature>
<feature type="domain" description="Nucleoside transporter/FeoB GTPase Gate" evidence="2">
    <location>
        <begin position="18"/>
        <end position="99"/>
    </location>
</feature>
<keyword evidence="4" id="KW-1185">Reference proteome</keyword>
<feature type="transmembrane region" description="Helical" evidence="1">
    <location>
        <begin position="157"/>
        <end position="182"/>
    </location>
</feature>
<feature type="transmembrane region" description="Helical" evidence="1">
    <location>
        <begin position="89"/>
        <end position="107"/>
    </location>
</feature>
<dbReference type="EMBL" id="QJJR01000005">
    <property type="protein sequence ID" value="PXW91476.1"/>
    <property type="molecule type" value="Genomic_DNA"/>
</dbReference>
<keyword evidence="1" id="KW-0812">Transmembrane</keyword>
<feature type="transmembrane region" description="Helical" evidence="1">
    <location>
        <begin position="63"/>
        <end position="83"/>
    </location>
</feature>
<evidence type="ECO:0000259" key="2">
    <source>
        <dbReference type="Pfam" id="PF07670"/>
    </source>
</evidence>
<gene>
    <name evidence="3" type="ORF">DES38_10597</name>
</gene>
<dbReference type="InterPro" id="IPR011642">
    <property type="entry name" value="Gate_dom"/>
</dbReference>
<feature type="transmembrane region" description="Helical" evidence="1">
    <location>
        <begin position="12"/>
        <end position="32"/>
    </location>
</feature>
<dbReference type="AlphaFoldDB" id="A0A2V3WDF7"/>
<evidence type="ECO:0000313" key="4">
    <source>
        <dbReference type="Proteomes" id="UP000247922"/>
    </source>
</evidence>
<sequence length="309" mass="33777">MKNIVINGFKKGFSVTYTLSKVIFPITVLITILRFTPVLSYVIDLISPLMGLIGLPGEASLPLVLGSTLNLYAGIAAIISFSFTVKEVFILAVMLSFAHNLIIESTVAAKVGVRWQVVVGVRLALSLMSAVLIHWFVPLSEANAEYGYSVNETVVPAGWIEIITQAIITALSSIGQLAMIVIPLMVVMQLFRDLGWLDMLSEGLSPFMRVLGIKNNAAMTLVAGLTIGLAFGAGVMVQAVKDDHVEKKDMYLSLIFLVSCHAVIEDTLIFIPLGIPVWPLLLIRLTTAIVLTRVVSYFWLKQDRKQLTT</sequence>
<keyword evidence="1" id="KW-1133">Transmembrane helix</keyword>
<accession>A0A2V3WDF7</accession>
<dbReference type="OrthoDB" id="9779080at2"/>
<dbReference type="RefSeq" id="WP_110251251.1">
    <property type="nucleotide sequence ID" value="NZ_QJJR01000005.1"/>
</dbReference>
<evidence type="ECO:0000313" key="3">
    <source>
        <dbReference type="EMBL" id="PXW91476.1"/>
    </source>
</evidence>
<reference evidence="3 4" key="1">
    <citation type="submission" date="2018-05" db="EMBL/GenBank/DDBJ databases">
        <title>Genomic Encyclopedia of Type Strains, Phase IV (KMG-IV): sequencing the most valuable type-strain genomes for metagenomic binning, comparative biology and taxonomic classification.</title>
        <authorList>
            <person name="Goeker M."/>
        </authorList>
    </citation>
    <scope>NUCLEOTIDE SEQUENCE [LARGE SCALE GENOMIC DNA]</scope>
    <source>
        <strain evidence="3 4">DSM 22440</strain>
    </source>
</reference>